<dbReference type="Gene3D" id="3.40.50.12500">
    <property type="match status" value="1"/>
</dbReference>
<name>A0ABU0ZPB4_9ACTN</name>
<reference evidence="3 4" key="1">
    <citation type="submission" date="2023-08" db="EMBL/GenBank/DDBJ databases">
        <title>Phytohabitans sansha sp. nov., isolated from marine sediment.</title>
        <authorList>
            <person name="Zhao Y."/>
            <person name="Yi K."/>
        </authorList>
    </citation>
    <scope>NUCLEOTIDE SEQUENCE [LARGE SCALE GENOMIC DNA]</scope>
    <source>
        <strain evidence="3 4">ZYX-F-186</strain>
    </source>
</reference>
<evidence type="ECO:0000313" key="3">
    <source>
        <dbReference type="EMBL" id="MDQ7908881.1"/>
    </source>
</evidence>
<comment type="similarity">
    <text evidence="1">Belongs to the HyuE racemase family.</text>
</comment>
<organism evidence="3 4">
    <name type="scientific">Phytohabitans maris</name>
    <dbReference type="NCBI Taxonomy" id="3071409"/>
    <lineage>
        <taxon>Bacteria</taxon>
        <taxon>Bacillati</taxon>
        <taxon>Actinomycetota</taxon>
        <taxon>Actinomycetes</taxon>
        <taxon>Micromonosporales</taxon>
        <taxon>Micromonosporaceae</taxon>
    </lineage>
</organism>
<comment type="caution">
    <text evidence="3">The sequence shown here is derived from an EMBL/GenBank/DDBJ whole genome shotgun (WGS) entry which is preliminary data.</text>
</comment>
<dbReference type="Proteomes" id="UP001230908">
    <property type="component" value="Unassembled WGS sequence"/>
</dbReference>
<gene>
    <name evidence="3" type="ORF">RB614_30560</name>
</gene>
<proteinExistence type="inferred from homology"/>
<accession>A0ABU0ZPB4</accession>
<keyword evidence="4" id="KW-1185">Reference proteome</keyword>
<dbReference type="Pfam" id="PF01177">
    <property type="entry name" value="Asp_Glu_race"/>
    <property type="match status" value="1"/>
</dbReference>
<dbReference type="RefSeq" id="WP_308716150.1">
    <property type="nucleotide sequence ID" value="NZ_JAVHUY010000035.1"/>
</dbReference>
<feature type="region of interest" description="Disordered" evidence="2">
    <location>
        <begin position="247"/>
        <end position="272"/>
    </location>
</feature>
<dbReference type="PANTHER" id="PTHR28047">
    <property type="entry name" value="PROTEIN DCG1"/>
    <property type="match status" value="1"/>
</dbReference>
<evidence type="ECO:0000256" key="2">
    <source>
        <dbReference type="SAM" id="MobiDB-lite"/>
    </source>
</evidence>
<dbReference type="InterPro" id="IPR015942">
    <property type="entry name" value="Asp/Glu/hydantoin_racemase"/>
</dbReference>
<sequence length="272" mass="29578">MSTRVRIVVPLRSTWDGDATVISSTGGLRLEVDRMADVPQSLEAAYDVARVERQVVDRVVAARDEGVDAVVVRCMRDVGVQAAREIVGIPVVGPAQATFQVACMLGRRFSVLVTLPRSIEVVEDQIRKWGLRHRFASARALDVPVQRLHDDEDLLLDRMGEQAQAAVEHDGAHVVVLGCTAMQGAGAAVERRLADADQVGVPVIEPLSLSVRLAGVLAQLGLSGSSRTHPAAAEFIRQAQWPRSRWASLPPLPEDPSTHQFLDVERTVSDPR</sequence>
<dbReference type="InterPro" id="IPR052186">
    <property type="entry name" value="Hydantoin_racemase-like"/>
</dbReference>
<evidence type="ECO:0000256" key="1">
    <source>
        <dbReference type="ARBA" id="ARBA00038414"/>
    </source>
</evidence>
<evidence type="ECO:0000313" key="4">
    <source>
        <dbReference type="Proteomes" id="UP001230908"/>
    </source>
</evidence>
<feature type="compositionally biased region" description="Basic and acidic residues" evidence="2">
    <location>
        <begin position="262"/>
        <end position="272"/>
    </location>
</feature>
<dbReference type="PANTHER" id="PTHR28047:SF5">
    <property type="entry name" value="PROTEIN DCG1"/>
    <property type="match status" value="1"/>
</dbReference>
<dbReference type="EMBL" id="JAVHUY010000035">
    <property type="protein sequence ID" value="MDQ7908881.1"/>
    <property type="molecule type" value="Genomic_DNA"/>
</dbReference>
<protein>
    <submittedName>
        <fullName evidence="3">Aspartate/glutamate racemase family protein</fullName>
    </submittedName>
</protein>
<dbReference type="InterPro" id="IPR053714">
    <property type="entry name" value="Iso_Racemase_Enz_sf"/>
</dbReference>